<protein>
    <recommendedName>
        <fullName evidence="4">Anti-sigma factor</fullName>
    </recommendedName>
</protein>
<reference evidence="2 3" key="1">
    <citation type="submission" date="2022-08" db="EMBL/GenBank/DDBJ databases">
        <title>Reclassification of Massilia species as members of the genera Telluria, Duganella, Pseudoduganella, Mokoshia gen. nov. and Zemynaea gen. nov. using orthogonal and non-orthogonal genome-based approaches.</title>
        <authorList>
            <person name="Bowman J.P."/>
        </authorList>
    </citation>
    <scope>NUCLEOTIDE SEQUENCE [LARGE SCALE GENOMIC DNA]</scope>
    <source>
        <strain evidence="2 3">JCM 31606</strain>
    </source>
</reference>
<comment type="caution">
    <text evidence="2">The sequence shown here is derived from an EMBL/GenBank/DDBJ whole genome shotgun (WGS) entry which is preliminary data.</text>
</comment>
<evidence type="ECO:0000256" key="1">
    <source>
        <dbReference type="SAM" id="Phobius"/>
    </source>
</evidence>
<evidence type="ECO:0000313" key="2">
    <source>
        <dbReference type="EMBL" id="MCS0658415.1"/>
    </source>
</evidence>
<dbReference type="InterPro" id="IPR041916">
    <property type="entry name" value="Anti_sigma_zinc_sf"/>
</dbReference>
<keyword evidence="1" id="KW-1133">Transmembrane helix</keyword>
<organism evidence="2 3">
    <name type="scientific">Massilia terrae</name>
    <dbReference type="NCBI Taxonomy" id="1811224"/>
    <lineage>
        <taxon>Bacteria</taxon>
        <taxon>Pseudomonadati</taxon>
        <taxon>Pseudomonadota</taxon>
        <taxon>Betaproteobacteria</taxon>
        <taxon>Burkholderiales</taxon>
        <taxon>Oxalobacteraceae</taxon>
        <taxon>Telluria group</taxon>
        <taxon>Massilia</taxon>
    </lineage>
</organism>
<gene>
    <name evidence="2" type="ORF">NX778_10100</name>
</gene>
<accession>A0ABT2CZ06</accession>
<feature type="transmembrane region" description="Helical" evidence="1">
    <location>
        <begin position="100"/>
        <end position="121"/>
    </location>
</feature>
<dbReference type="Proteomes" id="UP001204621">
    <property type="component" value="Unassembled WGS sequence"/>
</dbReference>
<evidence type="ECO:0008006" key="4">
    <source>
        <dbReference type="Google" id="ProtNLM"/>
    </source>
</evidence>
<dbReference type="RefSeq" id="WP_258811597.1">
    <property type="nucleotide sequence ID" value="NZ_JANUGU010000002.1"/>
</dbReference>
<keyword evidence="3" id="KW-1185">Reference proteome</keyword>
<keyword evidence="1" id="KW-0472">Membrane</keyword>
<sequence length="237" mass="25202">MNYSDEVLMAYARGQLDQPLRAEVERAMRADPALAARVARHRAVRARAYQTYGAILNDDPAPPPRVPTNGKVVQLDAVRAARQQAAQPPPGKRRWSWRQWAVLAAALAIGAFEGVFAYSLMQGESGLAAVEPKGGALVAQGNLAQALARQLSGSEGNVLIGQSFLAKDGSYCRSFVMGGAGGLACKTGERWHIAVLAETTQAGGMPRTVNDEITQRIAGAPLDEAGERAALARGWKL</sequence>
<dbReference type="Gene3D" id="1.10.10.1320">
    <property type="entry name" value="Anti-sigma factor, zinc-finger domain"/>
    <property type="match status" value="1"/>
</dbReference>
<evidence type="ECO:0000313" key="3">
    <source>
        <dbReference type="Proteomes" id="UP001204621"/>
    </source>
</evidence>
<name>A0ABT2CZ06_9BURK</name>
<proteinExistence type="predicted"/>
<keyword evidence="1" id="KW-0812">Transmembrane</keyword>
<dbReference type="EMBL" id="JANUGU010000002">
    <property type="protein sequence ID" value="MCS0658415.1"/>
    <property type="molecule type" value="Genomic_DNA"/>
</dbReference>